<proteinExistence type="predicted"/>
<evidence type="ECO:0008006" key="4">
    <source>
        <dbReference type="Google" id="ProtNLM"/>
    </source>
</evidence>
<dbReference type="RefSeq" id="WP_089254489.1">
    <property type="nucleotide sequence ID" value="NZ_FZPH01000017.1"/>
</dbReference>
<keyword evidence="1" id="KW-0472">Membrane</keyword>
<feature type="transmembrane region" description="Helical" evidence="1">
    <location>
        <begin position="154"/>
        <end position="179"/>
    </location>
</feature>
<name>A0A239PCB6_9ACTN</name>
<keyword evidence="3" id="KW-1185">Reference proteome</keyword>
<gene>
    <name evidence="2" type="ORF">SAMN05421812_117133</name>
</gene>
<accession>A0A239PCB6</accession>
<dbReference type="Proteomes" id="UP000198362">
    <property type="component" value="Unassembled WGS sequence"/>
</dbReference>
<dbReference type="OrthoDB" id="3403359at2"/>
<feature type="transmembrane region" description="Helical" evidence="1">
    <location>
        <begin position="98"/>
        <end position="117"/>
    </location>
</feature>
<feature type="transmembrane region" description="Helical" evidence="1">
    <location>
        <begin position="60"/>
        <end position="86"/>
    </location>
</feature>
<reference evidence="2 3" key="1">
    <citation type="submission" date="2017-06" db="EMBL/GenBank/DDBJ databases">
        <authorList>
            <person name="Kim H.J."/>
            <person name="Triplett B.A."/>
        </authorList>
    </citation>
    <scope>NUCLEOTIDE SEQUENCE [LARGE SCALE GENOMIC DNA]</scope>
    <source>
        <strain evidence="2 3">CGMCC 4.5593</strain>
    </source>
</reference>
<keyword evidence="1" id="KW-0812">Transmembrane</keyword>
<evidence type="ECO:0000313" key="3">
    <source>
        <dbReference type="Proteomes" id="UP000198362"/>
    </source>
</evidence>
<sequence length="203" mass="21069">MWTEGFTFEVARFRAPAVVIGSSVLLVCSGLARLWQVTAEAISQNAYLGAHEAAGTPGGFAGLAIVFLMVVGLVVSLVALAVATLGLLNLGGWNWTRVATWAVGSVTLAVAGGWFALGRIPSPPGDAADSTDWDRVRALAAESTPDWVEPASTVAGLIASPALLVALVLLALPSANAFYRQHRLPSGPRPGDAVRPESQLRMG</sequence>
<protein>
    <recommendedName>
        <fullName evidence="4">Tryptophan-associated transmembrane protein (Trp_oprn_chp)</fullName>
    </recommendedName>
</protein>
<dbReference type="AlphaFoldDB" id="A0A239PCB6"/>
<keyword evidence="1" id="KW-1133">Transmembrane helix</keyword>
<organism evidence="2 3">
    <name type="scientific">Asanoa hainanensis</name>
    <dbReference type="NCBI Taxonomy" id="560556"/>
    <lineage>
        <taxon>Bacteria</taxon>
        <taxon>Bacillati</taxon>
        <taxon>Actinomycetota</taxon>
        <taxon>Actinomycetes</taxon>
        <taxon>Micromonosporales</taxon>
        <taxon>Micromonosporaceae</taxon>
        <taxon>Asanoa</taxon>
    </lineage>
</organism>
<dbReference type="EMBL" id="FZPH01000017">
    <property type="protein sequence ID" value="SNT64612.1"/>
    <property type="molecule type" value="Genomic_DNA"/>
</dbReference>
<evidence type="ECO:0000313" key="2">
    <source>
        <dbReference type="EMBL" id="SNT64612.1"/>
    </source>
</evidence>
<evidence type="ECO:0000256" key="1">
    <source>
        <dbReference type="SAM" id="Phobius"/>
    </source>
</evidence>